<gene>
    <name evidence="3" type="ORF">AW14_04640</name>
</gene>
<keyword evidence="1" id="KW-1133">Transmembrane helix</keyword>
<dbReference type="KEGG" id="sze:AW14_04640"/>
<reference evidence="3 4" key="1">
    <citation type="submission" date="2014-02" db="EMBL/GenBank/DDBJ databases">
        <authorList>
            <person name="Young C.-C."/>
            <person name="Hameed A."/>
            <person name="Huang H.-C."/>
            <person name="Shahina M."/>
        </authorList>
    </citation>
    <scope>NUCLEOTIDE SEQUENCE [LARGE SCALE GENOMIC DNA]</scope>
    <source>
        <strain evidence="3 4">CC-SAMT-1</strain>
    </source>
</reference>
<dbReference type="InterPro" id="IPR025738">
    <property type="entry name" value="BatD"/>
</dbReference>
<dbReference type="Pfam" id="PF13584">
    <property type="entry name" value="BatD"/>
    <property type="match status" value="2"/>
</dbReference>
<feature type="signal peptide" evidence="2">
    <location>
        <begin position="1"/>
        <end position="21"/>
    </location>
</feature>
<dbReference type="PATRIC" id="fig|1454006.5.peg.908"/>
<proteinExistence type="predicted"/>
<dbReference type="PANTHER" id="PTHR40940">
    <property type="entry name" value="PROTEIN BATD-RELATED"/>
    <property type="match status" value="1"/>
</dbReference>
<keyword evidence="1" id="KW-0472">Membrane</keyword>
<accession>A0A0C5W782</accession>
<keyword evidence="1" id="KW-0812">Transmembrane</keyword>
<dbReference type="STRING" id="1454006.AW14_04640"/>
<evidence type="ECO:0008006" key="5">
    <source>
        <dbReference type="Google" id="ProtNLM"/>
    </source>
</evidence>
<dbReference type="HOGENOM" id="CLU_016843_0_0_10"/>
<organism evidence="3 4">
    <name type="scientific">Siansivirga zeaxanthinifaciens CC-SAMT-1</name>
    <dbReference type="NCBI Taxonomy" id="1454006"/>
    <lineage>
        <taxon>Bacteria</taxon>
        <taxon>Pseudomonadati</taxon>
        <taxon>Bacteroidota</taxon>
        <taxon>Flavobacteriia</taxon>
        <taxon>Flavobacteriales</taxon>
        <taxon>Flavobacteriaceae</taxon>
        <taxon>Siansivirga</taxon>
    </lineage>
</organism>
<keyword evidence="4" id="KW-1185">Reference proteome</keyword>
<dbReference type="Proteomes" id="UP000032229">
    <property type="component" value="Chromosome"/>
</dbReference>
<dbReference type="EMBL" id="CP007202">
    <property type="protein sequence ID" value="AJR03023.1"/>
    <property type="molecule type" value="Genomic_DNA"/>
</dbReference>
<keyword evidence="2" id="KW-0732">Signal</keyword>
<evidence type="ECO:0000256" key="2">
    <source>
        <dbReference type="SAM" id="SignalP"/>
    </source>
</evidence>
<evidence type="ECO:0000313" key="3">
    <source>
        <dbReference type="EMBL" id="AJR03023.1"/>
    </source>
</evidence>
<name>A0A0C5W782_9FLAO</name>
<sequence length="590" mass="66500">MKLIKNTLLLFFMLSASLLMAQVKFEAKVSKQKLGVNERLRVDFEMNQDGDNFNPPDFANFVVVGGPNQSVSNSWINGVRSFKKVYSYFLAPKSRGTFTIGQASIVVDRETYKTIPIKIEVTAAVDIPKDPNNPDYIASENVHLVAEISKTNPYLNEAITVVYKLYVSPNVAVDNWNEIDSPRFNDFWSQNIDTQGQKVQNGTFKGEEYRFLVLRKVVLYPQKTGKLNIEPLSLDIALRVPTNRRDIFGSPLMTRASKVVSAGNQTINVKPLPEEGKPADFTGAVGDFNFEVSTSKKELDATESFQLKVGVRGNGNLKLFKLPKVTLPSSLEVYEPEHTENVRTNLAGMQGDISDNYTVVPQYKGKYPLPSISFSYFDLKTETYKRLNSEEIIIDVLEGPVNSANGNPATTSAISKQPVVLNNSQFAFIKTDTTFFNMANSRFFKTNLFWSLLLLPFLLIPVAIFIRNKKASREADVYGNRIRKADKLAKKYLGHAKKSLGKKEAFYIALEKALHNYLKAKLHIETSDLSKDKIQELLTEKQVELDVIKDFNSILQNCELARYTPIDIVTMQDDYEKAAKTISLIDKQAR</sequence>
<evidence type="ECO:0000256" key="1">
    <source>
        <dbReference type="SAM" id="Phobius"/>
    </source>
</evidence>
<dbReference type="AlphaFoldDB" id="A0A0C5W782"/>
<feature type="transmembrane region" description="Helical" evidence="1">
    <location>
        <begin position="448"/>
        <end position="466"/>
    </location>
</feature>
<feature type="chain" id="PRO_5002183885" description="BatD protein" evidence="2">
    <location>
        <begin position="22"/>
        <end position="590"/>
    </location>
</feature>
<dbReference type="PANTHER" id="PTHR40940:SF2">
    <property type="entry name" value="BATD"/>
    <property type="match status" value="1"/>
</dbReference>
<dbReference type="RefSeq" id="WP_044637730.1">
    <property type="nucleotide sequence ID" value="NZ_CP007202.1"/>
</dbReference>
<evidence type="ECO:0000313" key="4">
    <source>
        <dbReference type="Proteomes" id="UP000032229"/>
    </source>
</evidence>
<dbReference type="OrthoDB" id="2079210at2"/>
<protein>
    <recommendedName>
        <fullName evidence="5">BatD protein</fullName>
    </recommendedName>
</protein>